<dbReference type="Gene3D" id="1.20.1260.100">
    <property type="entry name" value="TspO/MBR protein"/>
    <property type="match status" value="1"/>
</dbReference>
<dbReference type="AlphaFoldDB" id="A0A1S2VED7"/>
<sequence>MLNDKLRQILVVVSVVTLLVMNYLSNTGAFGGQTNGDVSNKYHTLITPAGYAFSIWGIIFLGLIGFAVYQALPAQRHNPRFRAAGHWVIINGFLNAIWSPIFNQEWISVSVLVILAMLLSLWKVIEALQIRTRPVNATETWLARVPFSIYFGWLTVATILNVTVLLKATDFSLASLPEAGWALSILVIGILIGAYLFNRYRDVAYILVFVWAYIAIAVEQQTLSIQVIAGLGAASAFVMAVVGLFSRKTPAYT</sequence>
<evidence type="ECO:0000256" key="5">
    <source>
        <dbReference type="ARBA" id="ARBA00023136"/>
    </source>
</evidence>
<keyword evidence="4 6" id="KW-1133">Transmembrane helix</keyword>
<dbReference type="Proteomes" id="UP000181790">
    <property type="component" value="Unassembled WGS sequence"/>
</dbReference>
<gene>
    <name evidence="7" type="ORF">BLX24_21145</name>
</gene>
<dbReference type="PANTHER" id="PTHR33802:SF1">
    <property type="entry name" value="XK-RELATED PROTEIN"/>
    <property type="match status" value="1"/>
</dbReference>
<feature type="transmembrane region" description="Helical" evidence="6">
    <location>
        <begin position="145"/>
        <end position="166"/>
    </location>
</feature>
<dbReference type="InterPro" id="IPR038330">
    <property type="entry name" value="TspO/MBR-related_sf"/>
</dbReference>
<feature type="transmembrane region" description="Helical" evidence="6">
    <location>
        <begin position="107"/>
        <end position="125"/>
    </location>
</feature>
<keyword evidence="3 6" id="KW-0812">Transmembrane</keyword>
<protein>
    <submittedName>
        <fullName evidence="7">Tryptophan-rich sensory protein</fullName>
    </submittedName>
</protein>
<evidence type="ECO:0000256" key="1">
    <source>
        <dbReference type="ARBA" id="ARBA00004141"/>
    </source>
</evidence>
<feature type="transmembrane region" description="Helical" evidence="6">
    <location>
        <begin position="51"/>
        <end position="72"/>
    </location>
</feature>
<dbReference type="Pfam" id="PF03073">
    <property type="entry name" value="TspO_MBR"/>
    <property type="match status" value="1"/>
</dbReference>
<keyword evidence="8" id="KW-1185">Reference proteome</keyword>
<evidence type="ECO:0000256" key="3">
    <source>
        <dbReference type="ARBA" id="ARBA00022692"/>
    </source>
</evidence>
<dbReference type="EMBL" id="MORL01000015">
    <property type="protein sequence ID" value="OIN57072.1"/>
    <property type="molecule type" value="Genomic_DNA"/>
</dbReference>
<organism evidence="7 8">
    <name type="scientific">Arsenicibacter rosenii</name>
    <dbReference type="NCBI Taxonomy" id="1750698"/>
    <lineage>
        <taxon>Bacteria</taxon>
        <taxon>Pseudomonadati</taxon>
        <taxon>Bacteroidota</taxon>
        <taxon>Cytophagia</taxon>
        <taxon>Cytophagales</taxon>
        <taxon>Spirosomataceae</taxon>
        <taxon>Arsenicibacter</taxon>
    </lineage>
</organism>
<feature type="transmembrane region" description="Helical" evidence="6">
    <location>
        <begin position="9"/>
        <end position="31"/>
    </location>
</feature>
<evidence type="ECO:0000256" key="2">
    <source>
        <dbReference type="ARBA" id="ARBA00007524"/>
    </source>
</evidence>
<evidence type="ECO:0000256" key="6">
    <source>
        <dbReference type="SAM" id="Phobius"/>
    </source>
</evidence>
<feature type="transmembrane region" description="Helical" evidence="6">
    <location>
        <begin position="224"/>
        <end position="245"/>
    </location>
</feature>
<evidence type="ECO:0000256" key="4">
    <source>
        <dbReference type="ARBA" id="ARBA00022989"/>
    </source>
</evidence>
<feature type="transmembrane region" description="Helical" evidence="6">
    <location>
        <begin position="178"/>
        <end position="196"/>
    </location>
</feature>
<dbReference type="GO" id="GO:0016020">
    <property type="term" value="C:membrane"/>
    <property type="evidence" value="ECO:0007669"/>
    <property type="project" value="UniProtKB-SubCell"/>
</dbReference>
<dbReference type="RefSeq" id="WP_071505208.1">
    <property type="nucleotide sequence ID" value="NZ_MORL01000015.1"/>
</dbReference>
<accession>A0A1S2VED7</accession>
<dbReference type="CDD" id="cd15904">
    <property type="entry name" value="TSPO_MBR"/>
    <property type="match status" value="1"/>
</dbReference>
<dbReference type="OrthoDB" id="5189031at2"/>
<keyword evidence="5 6" id="KW-0472">Membrane</keyword>
<feature type="transmembrane region" description="Helical" evidence="6">
    <location>
        <begin position="203"/>
        <end position="218"/>
    </location>
</feature>
<proteinExistence type="inferred from homology"/>
<comment type="caution">
    <text evidence="7">The sequence shown here is derived from an EMBL/GenBank/DDBJ whole genome shotgun (WGS) entry which is preliminary data.</text>
</comment>
<reference evidence="7 8" key="1">
    <citation type="submission" date="2016-10" db="EMBL/GenBank/DDBJ databases">
        <title>Arsenicibacter rosenii gen. nov., sp. nov., an efficient arsenic-methylating bacterium isolated from an arsenic-contaminated paddy soil.</title>
        <authorList>
            <person name="Huang K."/>
        </authorList>
    </citation>
    <scope>NUCLEOTIDE SEQUENCE [LARGE SCALE GENOMIC DNA]</scope>
    <source>
        <strain evidence="7 8">SM-1</strain>
    </source>
</reference>
<evidence type="ECO:0000313" key="8">
    <source>
        <dbReference type="Proteomes" id="UP000181790"/>
    </source>
</evidence>
<comment type="subcellular location">
    <subcellularLocation>
        <location evidence="1">Membrane</location>
        <topology evidence="1">Multi-pass membrane protein</topology>
    </subcellularLocation>
</comment>
<dbReference type="InterPro" id="IPR004307">
    <property type="entry name" value="TspO_MBR"/>
</dbReference>
<name>A0A1S2VED7_9BACT</name>
<dbReference type="PANTHER" id="PTHR33802">
    <property type="entry name" value="SI:CH211-161H7.5-RELATED"/>
    <property type="match status" value="1"/>
</dbReference>
<feature type="transmembrane region" description="Helical" evidence="6">
    <location>
        <begin position="84"/>
        <end position="101"/>
    </location>
</feature>
<evidence type="ECO:0000313" key="7">
    <source>
        <dbReference type="EMBL" id="OIN57072.1"/>
    </source>
</evidence>
<comment type="similarity">
    <text evidence="2">Belongs to the TspO/BZRP family.</text>
</comment>